<evidence type="ECO:0000313" key="1">
    <source>
        <dbReference type="EMBL" id="QDZ09127.1"/>
    </source>
</evidence>
<dbReference type="AlphaFoldDB" id="A0A5B8LLN1"/>
<dbReference type="EMBL" id="CP042306">
    <property type="protein sequence ID" value="QDZ09127.1"/>
    <property type="molecule type" value="Genomic_DNA"/>
</dbReference>
<accession>A0A5B8LLN1</accession>
<organism evidence="1 2">
    <name type="scientific">Sphingomonas panacisoli</name>
    <dbReference type="NCBI Taxonomy" id="1813879"/>
    <lineage>
        <taxon>Bacteria</taxon>
        <taxon>Pseudomonadati</taxon>
        <taxon>Pseudomonadota</taxon>
        <taxon>Alphaproteobacteria</taxon>
        <taxon>Sphingomonadales</taxon>
        <taxon>Sphingomonadaceae</taxon>
        <taxon>Sphingomonas</taxon>
    </lineage>
</organism>
<dbReference type="OrthoDB" id="7390151at2"/>
<evidence type="ECO:0000313" key="2">
    <source>
        <dbReference type="Proteomes" id="UP000315673"/>
    </source>
</evidence>
<proteinExistence type="predicted"/>
<sequence length="217" mass="23067">MVRFGPASGPVVVLALPLFEEANRTRTFAVGLLRKLADLGIGGVLPDLPGQNDSPVATEHAMLAGWRTAFAACAATTGRPVHSVAIRGGSLVDHDATVVSRWQFAPAKGEALIRELFRTAHAAGEPVEIDLDAWSDEGGPVTIAGNRLSRPLLRDLNAADCVREGNMRVVRLDTDPAVADYKVEGAPLWRRSEPGDDPTLAASLADDIADWIDRCAS</sequence>
<name>A0A5B8LLN1_9SPHN</name>
<gene>
    <name evidence="1" type="ORF">FPZ24_09670</name>
</gene>
<keyword evidence="2" id="KW-1185">Reference proteome</keyword>
<reference evidence="1 2" key="1">
    <citation type="submission" date="2019-07" db="EMBL/GenBank/DDBJ databases">
        <title>Full genome sequence of Sphingomonas sp. 4R-6-7(HKS19).</title>
        <authorList>
            <person name="Im W.-T."/>
        </authorList>
    </citation>
    <scope>NUCLEOTIDE SEQUENCE [LARGE SCALE GENOMIC DNA]</scope>
    <source>
        <strain evidence="1 2">HKS19</strain>
    </source>
</reference>
<protein>
    <submittedName>
        <fullName evidence="1">Uncharacterized protein</fullName>
    </submittedName>
</protein>
<dbReference type="Proteomes" id="UP000315673">
    <property type="component" value="Chromosome"/>
</dbReference>
<dbReference type="KEGG" id="spai:FPZ24_09670"/>